<dbReference type="EMBL" id="CAJFCW020000002">
    <property type="protein sequence ID" value="CAG9094009.1"/>
    <property type="molecule type" value="Genomic_DNA"/>
</dbReference>
<reference evidence="1" key="1">
    <citation type="submission" date="2020-09" db="EMBL/GenBank/DDBJ databases">
        <authorList>
            <person name="Kikuchi T."/>
        </authorList>
    </citation>
    <scope>NUCLEOTIDE SEQUENCE</scope>
    <source>
        <strain evidence="1">SH1</strain>
    </source>
</reference>
<dbReference type="SUPFAM" id="SSF55550">
    <property type="entry name" value="SH2 domain"/>
    <property type="match status" value="1"/>
</dbReference>
<organism evidence="1 2">
    <name type="scientific">Bursaphelenchus okinawaensis</name>
    <dbReference type="NCBI Taxonomy" id="465554"/>
    <lineage>
        <taxon>Eukaryota</taxon>
        <taxon>Metazoa</taxon>
        <taxon>Ecdysozoa</taxon>
        <taxon>Nematoda</taxon>
        <taxon>Chromadorea</taxon>
        <taxon>Rhabditida</taxon>
        <taxon>Tylenchina</taxon>
        <taxon>Tylenchomorpha</taxon>
        <taxon>Aphelenchoidea</taxon>
        <taxon>Aphelenchoididae</taxon>
        <taxon>Bursaphelenchus</taxon>
    </lineage>
</organism>
<evidence type="ECO:0000313" key="2">
    <source>
        <dbReference type="Proteomes" id="UP000614601"/>
    </source>
</evidence>
<dbReference type="InterPro" id="IPR036860">
    <property type="entry name" value="SH2_dom_sf"/>
</dbReference>
<dbReference type="Proteomes" id="UP000614601">
    <property type="component" value="Unassembled WGS sequence"/>
</dbReference>
<dbReference type="EMBL" id="CAJFDH010000002">
    <property type="protein sequence ID" value="CAD5211650.1"/>
    <property type="molecule type" value="Genomic_DNA"/>
</dbReference>
<sequence>MLSELPTTSELSESYSVSHIENSFLQMTSTISSEESDDILVPSLLKTSSEELDTLDDSLLQSSTVDDSSIYSIQFEPSEVEDRPEVTPPKLHGDAIYYYIGVVTDGEASRFVTKRKSFFLYHSYDIETEEDVSPLMLIYRAVDGECHTLLVDMTEDYRYFIQKHTFSSLTELVS</sequence>
<evidence type="ECO:0000313" key="1">
    <source>
        <dbReference type="EMBL" id="CAD5211650.1"/>
    </source>
</evidence>
<accession>A0A811K8E9</accession>
<keyword evidence="2" id="KW-1185">Reference proteome</keyword>
<dbReference type="AlphaFoldDB" id="A0A811K8E9"/>
<dbReference type="Proteomes" id="UP000783686">
    <property type="component" value="Unassembled WGS sequence"/>
</dbReference>
<protein>
    <submittedName>
        <fullName evidence="1">Uncharacterized protein</fullName>
    </submittedName>
</protein>
<name>A0A811K8E9_9BILA</name>
<comment type="caution">
    <text evidence="1">The sequence shown here is derived from an EMBL/GenBank/DDBJ whole genome shotgun (WGS) entry which is preliminary data.</text>
</comment>
<gene>
    <name evidence="1" type="ORF">BOKJ2_LOCUS3800</name>
</gene>
<proteinExistence type="predicted"/>